<dbReference type="Gene3D" id="3.40.50.720">
    <property type="entry name" value="NAD(P)-binding Rossmann-like Domain"/>
    <property type="match status" value="1"/>
</dbReference>
<keyword evidence="3" id="KW-1185">Reference proteome</keyword>
<dbReference type="GO" id="GO:0009247">
    <property type="term" value="P:glycolipid biosynthetic process"/>
    <property type="evidence" value="ECO:0007669"/>
    <property type="project" value="TreeGrafter"/>
</dbReference>
<evidence type="ECO:0000313" key="2">
    <source>
        <dbReference type="EMBL" id="SDS42624.1"/>
    </source>
</evidence>
<dbReference type="RefSeq" id="WP_091728721.1">
    <property type="nucleotide sequence ID" value="NZ_LT629757.1"/>
</dbReference>
<dbReference type="GO" id="GO:0005886">
    <property type="term" value="C:plasma membrane"/>
    <property type="evidence" value="ECO:0007669"/>
    <property type="project" value="TreeGrafter"/>
</dbReference>
<accession>A0A1H1S3U0</accession>
<dbReference type="InterPro" id="IPR005097">
    <property type="entry name" value="Sacchrp_dh_NADP-bd"/>
</dbReference>
<dbReference type="Pfam" id="PF03435">
    <property type="entry name" value="Sacchrp_dh_NADP"/>
    <property type="match status" value="1"/>
</dbReference>
<dbReference type="EMBL" id="LT629757">
    <property type="protein sequence ID" value="SDS42624.1"/>
    <property type="molecule type" value="Genomic_DNA"/>
</dbReference>
<reference evidence="3" key="1">
    <citation type="submission" date="2016-10" db="EMBL/GenBank/DDBJ databases">
        <authorList>
            <person name="Varghese N."/>
            <person name="Submissions S."/>
        </authorList>
    </citation>
    <scope>NUCLEOTIDE SEQUENCE [LARGE SCALE GENOMIC DNA]</scope>
    <source>
        <strain evidence="3">DSM 22127</strain>
    </source>
</reference>
<organism evidence="2 3">
    <name type="scientific">Nocardioides scoriae</name>
    <dbReference type="NCBI Taxonomy" id="642780"/>
    <lineage>
        <taxon>Bacteria</taxon>
        <taxon>Bacillati</taxon>
        <taxon>Actinomycetota</taxon>
        <taxon>Actinomycetes</taxon>
        <taxon>Propionibacteriales</taxon>
        <taxon>Nocardioidaceae</taxon>
        <taxon>Nocardioides</taxon>
    </lineage>
</organism>
<dbReference type="PANTHER" id="PTHR12286">
    <property type="entry name" value="SACCHAROPINE DEHYDROGENASE-LIKE OXIDOREDUCTASE"/>
    <property type="match status" value="1"/>
</dbReference>
<evidence type="ECO:0000259" key="1">
    <source>
        <dbReference type="Pfam" id="PF03435"/>
    </source>
</evidence>
<dbReference type="OrthoDB" id="4369409at2"/>
<protein>
    <submittedName>
        <fullName evidence="2">Uncharacterized conserved protein</fullName>
    </submittedName>
</protein>
<dbReference type="SUPFAM" id="SSF51735">
    <property type="entry name" value="NAD(P)-binding Rossmann-fold domains"/>
    <property type="match status" value="1"/>
</dbReference>
<proteinExistence type="predicted"/>
<dbReference type="Proteomes" id="UP000198859">
    <property type="component" value="Chromosome I"/>
</dbReference>
<sequence>MPDARPTRDHDLVLLGATGFTGELTAAYLAEHAPADLRWALAGRNRAKLEAVRDRLAAIDPALAELPLLQADSGDEGSLRALARSTRLVITTVGPYLAHGAPLVAACAAEGTDYVDLTGEPEFVDQMYLDHHDAAVASGARLVHACGFDSIPHDLGAWFTVQQLGETEPIRLRGVVRSVGTFSGGTFHSALGAMSRAKQMREAGKARRAKQGRPEGRSSRAVAGKPHRDSVLGLWLLPLPTIDPFVVARSGAALAAYGPDFRYSHYAGLKTLRYTAGAVVGLGALVAAVQVPPLRSVLEKRVPQGQGPSESRRATSWFTVDFVGESAGRTVRTRVSGGDPGYTETAKMLAESALCLLLDDNPETSGQVTTAEAMAAHLLPRLEAAGMRFEVV</sequence>
<dbReference type="PANTHER" id="PTHR12286:SF5">
    <property type="entry name" value="SACCHAROPINE DEHYDROGENASE-LIKE OXIDOREDUCTASE"/>
    <property type="match status" value="1"/>
</dbReference>
<dbReference type="InterPro" id="IPR036291">
    <property type="entry name" value="NAD(P)-bd_dom_sf"/>
</dbReference>
<name>A0A1H1S3U0_9ACTN</name>
<dbReference type="InterPro" id="IPR051276">
    <property type="entry name" value="Saccharopine_DH-like_oxidrdct"/>
</dbReference>
<dbReference type="STRING" id="642780.SAMN04488570_1855"/>
<gene>
    <name evidence="2" type="ORF">SAMN04488570_1855</name>
</gene>
<feature type="domain" description="Saccharopine dehydrogenase NADP binding" evidence="1">
    <location>
        <begin position="13"/>
        <end position="141"/>
    </location>
</feature>
<dbReference type="AlphaFoldDB" id="A0A1H1S3U0"/>
<evidence type="ECO:0000313" key="3">
    <source>
        <dbReference type="Proteomes" id="UP000198859"/>
    </source>
</evidence>